<keyword evidence="7" id="KW-1005">Bacterial flagellum biogenesis</keyword>
<dbReference type="InterPro" id="IPR013974">
    <property type="entry name" value="SAF"/>
</dbReference>
<sequence length="242" mass="27006">MKYFAHIVRPAATRLRPIWLLLMLLACSVPAIAGQQQEMAEQRQVMDAVHHFLRQHTRSLGEQVEIEVVPPRVNFPACPNPQPFLPGREQARWGRLSVGVRCGDDERLRYLQAQVSVISRYWVTSRALDKDTPLDASVLTQQTGDLGRLPRQVIRNLDDIEGTVTRRPLAAGTVLQQALLRVPPLVERRQAVTVEAAGSGFRISRQGRAMDAGARGDRIRIRLPNREVLQAAVIGPGRVAVN</sequence>
<proteinExistence type="inferred from homology"/>
<evidence type="ECO:0000313" key="9">
    <source>
        <dbReference type="EMBL" id="QIB64342.1"/>
    </source>
</evidence>
<dbReference type="GO" id="GO:0044780">
    <property type="term" value="P:bacterial-type flagellum assembly"/>
    <property type="evidence" value="ECO:0007669"/>
    <property type="project" value="InterPro"/>
</dbReference>
<dbReference type="RefSeq" id="WP_163493592.1">
    <property type="nucleotide sequence ID" value="NZ_CP048711.1"/>
</dbReference>
<evidence type="ECO:0000259" key="8">
    <source>
        <dbReference type="SMART" id="SM00858"/>
    </source>
</evidence>
<dbReference type="EMBL" id="CP048711">
    <property type="protein sequence ID" value="QIB64342.1"/>
    <property type="molecule type" value="Genomic_DNA"/>
</dbReference>
<comment type="similarity">
    <text evidence="2 7">Belongs to the FlgA family.</text>
</comment>
<feature type="chain" id="PRO_5025714329" description="Flagella basal body P-ring formation protein FlgA" evidence="7">
    <location>
        <begin position="34"/>
        <end position="242"/>
    </location>
</feature>
<dbReference type="InterPro" id="IPR041231">
    <property type="entry name" value="FlgA_N"/>
</dbReference>
<keyword evidence="9" id="KW-0969">Cilium</keyword>
<evidence type="ECO:0000256" key="2">
    <source>
        <dbReference type="ARBA" id="ARBA00010474"/>
    </source>
</evidence>
<dbReference type="Gene3D" id="2.30.30.760">
    <property type="match status" value="1"/>
</dbReference>
<dbReference type="NCBIfam" id="TIGR03170">
    <property type="entry name" value="flgA_cterm"/>
    <property type="match status" value="1"/>
</dbReference>
<dbReference type="Pfam" id="PF13144">
    <property type="entry name" value="ChapFlgA"/>
    <property type="match status" value="1"/>
</dbReference>
<evidence type="ECO:0000313" key="10">
    <source>
        <dbReference type="Proteomes" id="UP000477680"/>
    </source>
</evidence>
<dbReference type="InterPro" id="IPR017585">
    <property type="entry name" value="SAF_FlgA"/>
</dbReference>
<dbReference type="InterPro" id="IPR039246">
    <property type="entry name" value="Flagellar_FlgA"/>
</dbReference>
<feature type="signal peptide" evidence="7">
    <location>
        <begin position="1"/>
        <end position="33"/>
    </location>
</feature>
<evidence type="ECO:0000256" key="3">
    <source>
        <dbReference type="ARBA" id="ARBA00014754"/>
    </source>
</evidence>
<name>A0A6C0TWZ2_9GAMM</name>
<dbReference type="AlphaFoldDB" id="A0A6C0TWZ2"/>
<gene>
    <name evidence="9" type="primary">flgA</name>
    <name evidence="9" type="ORF">G3T16_01900</name>
</gene>
<dbReference type="GO" id="GO:0042597">
    <property type="term" value="C:periplasmic space"/>
    <property type="evidence" value="ECO:0007669"/>
    <property type="project" value="UniProtKB-SubCell"/>
</dbReference>
<accession>A0A6C0TWZ2</accession>
<evidence type="ECO:0000256" key="4">
    <source>
        <dbReference type="ARBA" id="ARBA00022729"/>
    </source>
</evidence>
<evidence type="ECO:0000256" key="7">
    <source>
        <dbReference type="RuleBase" id="RU362063"/>
    </source>
</evidence>
<dbReference type="SMART" id="SM00858">
    <property type="entry name" value="SAF"/>
    <property type="match status" value="1"/>
</dbReference>
<evidence type="ECO:0000256" key="5">
    <source>
        <dbReference type="ARBA" id="ARBA00022764"/>
    </source>
</evidence>
<protein>
    <recommendedName>
        <fullName evidence="3 7">Flagella basal body P-ring formation protein FlgA</fullName>
    </recommendedName>
</protein>
<keyword evidence="9" id="KW-0282">Flagellum</keyword>
<comment type="subcellular location">
    <subcellularLocation>
        <location evidence="1 7">Periplasm</location>
    </subcellularLocation>
</comment>
<organism evidence="9 10">
    <name type="scientific">Kineobactrum salinum</name>
    <dbReference type="NCBI Taxonomy" id="2708301"/>
    <lineage>
        <taxon>Bacteria</taxon>
        <taxon>Pseudomonadati</taxon>
        <taxon>Pseudomonadota</taxon>
        <taxon>Gammaproteobacteria</taxon>
        <taxon>Cellvibrionales</taxon>
        <taxon>Halieaceae</taxon>
        <taxon>Kineobactrum</taxon>
    </lineage>
</organism>
<keyword evidence="4 7" id="KW-0732">Signal</keyword>
<dbReference type="Pfam" id="PF17656">
    <property type="entry name" value="ChapFlgA_N"/>
    <property type="match status" value="1"/>
</dbReference>
<comment type="function">
    <text evidence="6 7">Involved in the assembly process of the P-ring formation. It may associate with FlgF on the rod constituting a structure essential for the P-ring assembly or may act as a modulator protein for the P-ring assembly.</text>
</comment>
<reference evidence="9 10" key="1">
    <citation type="submission" date="2020-02" db="EMBL/GenBank/DDBJ databases">
        <title>Genome sequencing for Kineobactrum sp. M2.</title>
        <authorList>
            <person name="Park S.-J."/>
        </authorList>
    </citation>
    <scope>NUCLEOTIDE SEQUENCE [LARGE SCALE GENOMIC DNA]</scope>
    <source>
        <strain evidence="9 10">M2</strain>
    </source>
</reference>
<evidence type="ECO:0000256" key="6">
    <source>
        <dbReference type="ARBA" id="ARBA00025643"/>
    </source>
</evidence>
<dbReference type="CDD" id="cd11614">
    <property type="entry name" value="SAF_CpaB_FlgA_like"/>
    <property type="match status" value="1"/>
</dbReference>
<keyword evidence="9" id="KW-0966">Cell projection</keyword>
<dbReference type="Gene3D" id="3.90.1210.10">
    <property type="entry name" value="Antifreeze-like/N-acetylneuraminic acid synthase C-terminal domain"/>
    <property type="match status" value="1"/>
</dbReference>
<dbReference type="KEGG" id="kim:G3T16_01900"/>
<keyword evidence="10" id="KW-1185">Reference proteome</keyword>
<dbReference type="PANTHER" id="PTHR36307">
    <property type="entry name" value="FLAGELLA BASAL BODY P-RING FORMATION PROTEIN FLGA"/>
    <property type="match status" value="1"/>
</dbReference>
<dbReference type="PANTHER" id="PTHR36307:SF1">
    <property type="entry name" value="FLAGELLA BASAL BODY P-RING FORMATION PROTEIN FLGA"/>
    <property type="match status" value="1"/>
</dbReference>
<evidence type="ECO:0000256" key="1">
    <source>
        <dbReference type="ARBA" id="ARBA00004418"/>
    </source>
</evidence>
<feature type="domain" description="SAF" evidence="8">
    <location>
        <begin position="119"/>
        <end position="181"/>
    </location>
</feature>
<dbReference type="PROSITE" id="PS51257">
    <property type="entry name" value="PROKAR_LIPOPROTEIN"/>
    <property type="match status" value="1"/>
</dbReference>
<dbReference type="Proteomes" id="UP000477680">
    <property type="component" value="Chromosome"/>
</dbReference>
<keyword evidence="5 7" id="KW-0574">Periplasm</keyword>